<evidence type="ECO:0000256" key="15">
    <source>
        <dbReference type="SAM" id="Phobius"/>
    </source>
</evidence>
<dbReference type="InterPro" id="IPR011989">
    <property type="entry name" value="ARM-like"/>
</dbReference>
<keyword evidence="15" id="KW-0472">Membrane</keyword>
<dbReference type="Pfam" id="PF16845">
    <property type="entry name" value="SQAPI"/>
    <property type="match status" value="1"/>
</dbReference>
<dbReference type="GO" id="GO:0004672">
    <property type="term" value="F:protein kinase activity"/>
    <property type="evidence" value="ECO:0007669"/>
    <property type="project" value="InterPro"/>
</dbReference>
<organism evidence="17 18">
    <name type="scientific">Cannabis sativa</name>
    <name type="common">Hemp</name>
    <name type="synonym">Marijuana</name>
    <dbReference type="NCBI Taxonomy" id="3483"/>
    <lineage>
        <taxon>Eukaryota</taxon>
        <taxon>Viridiplantae</taxon>
        <taxon>Streptophyta</taxon>
        <taxon>Embryophyta</taxon>
        <taxon>Tracheophyta</taxon>
        <taxon>Spermatophyta</taxon>
        <taxon>Magnoliopsida</taxon>
        <taxon>eudicotyledons</taxon>
        <taxon>Gunneridae</taxon>
        <taxon>Pentapetalae</taxon>
        <taxon>rosids</taxon>
        <taxon>fabids</taxon>
        <taxon>Rosales</taxon>
        <taxon>Cannabaceae</taxon>
        <taxon>Cannabis</taxon>
    </lineage>
</organism>
<dbReference type="GO" id="GO:0005524">
    <property type="term" value="F:ATP binding"/>
    <property type="evidence" value="ECO:0007669"/>
    <property type="project" value="UniProtKB-UniRule"/>
</dbReference>
<dbReference type="GO" id="GO:0008934">
    <property type="term" value="F:inositol monophosphate 1-phosphatase activity"/>
    <property type="evidence" value="ECO:0007669"/>
    <property type="project" value="InterPro"/>
</dbReference>
<dbReference type="InterPro" id="IPR020583">
    <property type="entry name" value="Inositol_monoP_metal-BS"/>
</dbReference>
<feature type="transmembrane region" description="Helical" evidence="15">
    <location>
        <begin position="107"/>
        <end position="132"/>
    </location>
</feature>
<dbReference type="FunFam" id="3.40.190.80:FF:000002">
    <property type="entry name" value="Inositol-1-monophosphatase"/>
    <property type="match status" value="1"/>
</dbReference>
<keyword evidence="7" id="KW-0452">Lithium</keyword>
<dbReference type="UniPathway" id="UPA00823">
    <property type="reaction ID" value="UER00788"/>
</dbReference>
<dbReference type="Gene3D" id="1.10.510.10">
    <property type="entry name" value="Transferase(Phosphotransferase) domain 1"/>
    <property type="match status" value="1"/>
</dbReference>
<comment type="catalytic activity">
    <reaction evidence="1">
        <text>a myo-inositol phosphate + H2O = myo-inositol + phosphate</text>
        <dbReference type="Rhea" id="RHEA:24056"/>
        <dbReference type="ChEBI" id="CHEBI:15377"/>
        <dbReference type="ChEBI" id="CHEBI:17268"/>
        <dbReference type="ChEBI" id="CHEBI:43474"/>
        <dbReference type="ChEBI" id="CHEBI:84139"/>
        <dbReference type="EC" id="3.1.3.25"/>
    </reaction>
</comment>
<evidence type="ECO:0000256" key="11">
    <source>
        <dbReference type="ARBA" id="ARBA00022801"/>
    </source>
</evidence>
<dbReference type="PROSITE" id="PS00630">
    <property type="entry name" value="IMP_2"/>
    <property type="match status" value="1"/>
</dbReference>
<evidence type="ECO:0000256" key="5">
    <source>
        <dbReference type="ARBA" id="ARBA00011012"/>
    </source>
</evidence>
<dbReference type="CDD" id="cd00042">
    <property type="entry name" value="CY"/>
    <property type="match status" value="1"/>
</dbReference>
<comment type="pathway">
    <text evidence="3">Polyol metabolism; myo-inositol biosynthesis; myo-inositol from D-glucose 6-phosphate: step 2/2.</text>
</comment>
<feature type="binding site" evidence="13">
    <location>
        <position position="1264"/>
    </location>
    <ligand>
        <name>Mg(2+)</name>
        <dbReference type="ChEBI" id="CHEBI:18420"/>
        <label>1</label>
        <note>catalytic</note>
    </ligand>
</feature>
<evidence type="ECO:0000256" key="1">
    <source>
        <dbReference type="ARBA" id="ARBA00001033"/>
    </source>
</evidence>
<dbReference type="EC" id="3.1.3.25" evidence="6"/>
<evidence type="ECO:0000256" key="13">
    <source>
        <dbReference type="PIRSR" id="PIRSR600760-2"/>
    </source>
</evidence>
<dbReference type="InterPro" id="IPR011009">
    <property type="entry name" value="Kinase-like_dom_sf"/>
</dbReference>
<dbReference type="EMBL" id="JAATIQ010000130">
    <property type="protein sequence ID" value="KAF4379204.1"/>
    <property type="molecule type" value="Genomic_DNA"/>
</dbReference>
<dbReference type="PROSITE" id="PS00629">
    <property type="entry name" value="IMP_1"/>
    <property type="match status" value="1"/>
</dbReference>
<keyword evidence="15" id="KW-0812">Transmembrane</keyword>
<feature type="binding site" evidence="13">
    <location>
        <position position="1114"/>
    </location>
    <ligand>
        <name>Mg(2+)</name>
        <dbReference type="ChEBI" id="CHEBI:18420"/>
        <label>1</label>
        <note>catalytic</note>
    </ligand>
</feature>
<dbReference type="InterPro" id="IPR046350">
    <property type="entry name" value="Cystatin_sf"/>
</dbReference>
<comment type="similarity">
    <text evidence="5">Belongs to the Mo25 family.</text>
</comment>
<dbReference type="SUPFAM" id="SSF56112">
    <property type="entry name" value="Protein kinase-like (PK-like)"/>
    <property type="match status" value="2"/>
</dbReference>
<name>A0A7J6G8E2_CANSA</name>
<sequence length="1311" mass="147132">MYVNCGGEEINVSERNEIRYDQDIETTLYGVNSSNNWAFSISGSFLSDDTNSSDYIRKAECRISNDETSLYETARLAPVSLKYFGYCLQNEKANDSNKNRGLSGWQIVLITIGSIIFALLLLLAFAWTIGWLGKEELPNIKVGENKTVPLQKLLAATQNFSKEMEIGKGASGTVYKAELPDNDTVAVKKLSTLSEAGIQKLNNEIANIQNLRHENLVRMFDIYVGKGLCFLVYEYMKNKSLEDVLLAKGKELTDKYDVYAYGVVLLEIVCGKKNVSQSRKNNHEMEILVDEVRIAEKKGTMLKDMPDSSMNNIYDTKQVIIVLKLAVMCTNISSGVRPTMSQVVSVLMNERTLDEISEEDHIFRYEDFSEDEFKVSDEEDSSVTLKELIDATEIFCKSRRLGKGCFGAVYKAILPRHNHIVAVKKLLTLSDEGIDKKNVRHPSPSSESETIQEVGILVDEVWVAEAKGRLLSMVDKSLFSYETTQVITVLKLAVKCTSISPGVRPTMSQVVSVLTNENTLEEICEQTAGSSGEADTISQDLTEDVTIRSDFSNEKEKGVTVWWMKRKRRVERECVRAAGKKEKKRKRHTTGALTGAWSPIEDLKDPHVKEIAEYAVSEYNKQSKSDLKLSSVVKGESQVVAGTNYKLVLAVKNGPAKNYEAIVWEKPWQHFRNLTSEYSKKKMKGLFKSKPRTPVDIVRQTRDLLMYCERSPDTRESKREEKMADLFKNIREMKSILYGNSESEPVSESCAQLTQEFFRDNTLRLLIRCLPKLNLEARKDATQVVANLQRQQVQSKLIASDYLEANIDLMDILISGYENTDMALHYGAMLRECIRHQSVARYVLESAHMKKFFDYIQLPNFDIAADAAATFKTVVLVFHELMTRHKSTVAEFLTKNYDWFFADYNSKLLESSNYITRRQAVKLLGDILLDRSNSAVMTRYVSSRDNLRILMNLLRESSKSIQIEAFHVFKLFAANQQKPADIVSILIANKSKLLRLFADFKTDKEDEQFETDKALVVKEIDVEAHKTETQTQIIIKTSLILTKMADNGSLDEFLASAVDAAKKAGEIIRKGFYLTKHVEHKGQVDLVTETDKACEDLIFNHLKQLHPTHKFIGEETTAACGVTELTDEPTWIVDPLDGTTNFVHGFPFVCVSIGLTIGKVPTVGVVYNPIIDELFTGVLGKGAFLNGNPIKVSSQSELMTSLLATEVGTKRDEVTVDATTNRINSLLFKVRSLRMSGSCALNLCGIACGRLDLFYELGFGGPWDVAGGAVIVKEAGGLIYDPSGKDFDITSQRVAASNPLLKDAFIEVLKA</sequence>
<feature type="binding site" evidence="14">
    <location>
        <position position="189"/>
    </location>
    <ligand>
        <name>ATP</name>
        <dbReference type="ChEBI" id="CHEBI:30616"/>
    </ligand>
</feature>
<dbReference type="Gene3D" id="3.30.200.20">
    <property type="entry name" value="Phosphorylase Kinase, domain 1"/>
    <property type="match status" value="2"/>
</dbReference>
<comment type="similarity">
    <text evidence="4">Belongs to the inositol monophosphatase superfamily.</text>
</comment>
<dbReference type="InterPro" id="IPR020550">
    <property type="entry name" value="Inositol_monophosphatase_CS"/>
</dbReference>
<dbReference type="InterPro" id="IPR000010">
    <property type="entry name" value="Cystatin_dom"/>
</dbReference>
<dbReference type="SUPFAM" id="SSF56655">
    <property type="entry name" value="Carbohydrate phosphatase"/>
    <property type="match status" value="1"/>
</dbReference>
<dbReference type="PROSITE" id="PS50011">
    <property type="entry name" value="PROTEIN_KINASE_DOM"/>
    <property type="match status" value="1"/>
</dbReference>
<dbReference type="Gene3D" id="3.30.540.10">
    <property type="entry name" value="Fructose-1,6-Bisphosphatase, subunit A, domain 1"/>
    <property type="match status" value="1"/>
</dbReference>
<dbReference type="Pfam" id="PF00069">
    <property type="entry name" value="Pkinase"/>
    <property type="match status" value="1"/>
</dbReference>
<dbReference type="InterPro" id="IPR000719">
    <property type="entry name" value="Prot_kinase_dom"/>
</dbReference>
<dbReference type="PANTHER" id="PTHR10182:SF12">
    <property type="entry name" value="OS07G0585100 PROTEIN"/>
    <property type="match status" value="1"/>
</dbReference>
<comment type="caution">
    <text evidence="17">The sequence shown here is derived from an EMBL/GenBank/DDBJ whole genome shotgun (WGS) entry which is preliminary data.</text>
</comment>
<feature type="binding site" evidence="13">
    <location>
        <position position="1134"/>
    </location>
    <ligand>
        <name>Mg(2+)</name>
        <dbReference type="ChEBI" id="CHEBI:18420"/>
        <label>1</label>
        <note>catalytic</note>
    </ligand>
</feature>
<dbReference type="PRINTS" id="PR00377">
    <property type="entry name" value="IMPHPHTASES"/>
</dbReference>
<dbReference type="PANTHER" id="PTHR10182">
    <property type="entry name" value="CALCIUM-BINDING PROTEIN 39-RELATED"/>
    <property type="match status" value="1"/>
</dbReference>
<dbReference type="SUPFAM" id="SSF54403">
    <property type="entry name" value="Cystatin/monellin"/>
    <property type="match status" value="1"/>
</dbReference>
<keyword evidence="14" id="KW-0547">Nucleotide-binding</keyword>
<dbReference type="GO" id="GO:0006021">
    <property type="term" value="P:inositol biosynthetic process"/>
    <property type="evidence" value="ECO:0007669"/>
    <property type="project" value="UniProtKB-UniPathway"/>
</dbReference>
<accession>A0A7J6G8E2</accession>
<evidence type="ECO:0000256" key="14">
    <source>
        <dbReference type="PROSITE-ProRule" id="PRU10141"/>
    </source>
</evidence>
<dbReference type="GO" id="GO:0046872">
    <property type="term" value="F:metal ion binding"/>
    <property type="evidence" value="ECO:0007669"/>
    <property type="project" value="UniProtKB-KW"/>
</dbReference>
<dbReference type="InterPro" id="IPR020552">
    <property type="entry name" value="Inositol_monoPase_Li-sen"/>
</dbReference>
<dbReference type="GO" id="GO:0035556">
    <property type="term" value="P:intracellular signal transduction"/>
    <property type="evidence" value="ECO:0007669"/>
    <property type="project" value="TreeGrafter"/>
</dbReference>
<evidence type="ECO:0000256" key="4">
    <source>
        <dbReference type="ARBA" id="ARBA00009759"/>
    </source>
</evidence>
<dbReference type="SMART" id="SM00043">
    <property type="entry name" value="CY"/>
    <property type="match status" value="1"/>
</dbReference>
<feature type="binding site" evidence="13">
    <location>
        <position position="1136"/>
    </location>
    <ligand>
        <name>Mg(2+)</name>
        <dbReference type="ChEBI" id="CHEBI:18420"/>
        <label>1</label>
        <note>catalytic</note>
    </ligand>
</feature>
<comment type="cofactor">
    <cofactor evidence="2 13">
        <name>Mg(2+)</name>
        <dbReference type="ChEBI" id="CHEBI:18420"/>
    </cofactor>
</comment>
<evidence type="ECO:0000256" key="10">
    <source>
        <dbReference type="ARBA" id="ARBA00022723"/>
    </source>
</evidence>
<keyword evidence="12 13" id="KW-0460">Magnesium</keyword>
<dbReference type="InterPro" id="IPR033942">
    <property type="entry name" value="IMPase"/>
</dbReference>
<feature type="binding site" evidence="14">
    <location>
        <position position="425"/>
    </location>
    <ligand>
        <name>ATP</name>
        <dbReference type="ChEBI" id="CHEBI:30616"/>
    </ligand>
</feature>
<dbReference type="InterPro" id="IPR017441">
    <property type="entry name" value="Protein_kinase_ATP_BS"/>
</dbReference>
<dbReference type="CDD" id="cd01639">
    <property type="entry name" value="IMPase"/>
    <property type="match status" value="1"/>
</dbReference>
<dbReference type="Proteomes" id="UP000583929">
    <property type="component" value="Unassembled WGS sequence"/>
</dbReference>
<dbReference type="FunFam" id="3.30.540.10:FF:000004">
    <property type="entry name" value="Inositol-1-monophosphatase"/>
    <property type="match status" value="1"/>
</dbReference>
<proteinExistence type="inferred from homology"/>
<dbReference type="Gene3D" id="3.10.450.10">
    <property type="match status" value="1"/>
</dbReference>
<keyword evidence="15" id="KW-1133">Transmembrane helix</keyword>
<keyword evidence="8" id="KW-0646">Protease inhibitor</keyword>
<dbReference type="GO" id="GO:0046854">
    <property type="term" value="P:phosphatidylinositol phosphate biosynthetic process"/>
    <property type="evidence" value="ECO:0007669"/>
    <property type="project" value="InterPro"/>
</dbReference>
<evidence type="ECO:0000313" key="18">
    <source>
        <dbReference type="Proteomes" id="UP000583929"/>
    </source>
</evidence>
<feature type="domain" description="Protein kinase" evidence="16">
    <location>
        <begin position="160"/>
        <end position="520"/>
    </location>
</feature>
<dbReference type="InterPro" id="IPR000760">
    <property type="entry name" value="Inositol_monophosphatase-like"/>
</dbReference>
<evidence type="ECO:0000256" key="12">
    <source>
        <dbReference type="ARBA" id="ARBA00022842"/>
    </source>
</evidence>
<keyword evidence="18" id="KW-1185">Reference proteome</keyword>
<dbReference type="GO" id="GO:0043539">
    <property type="term" value="F:protein serine/threonine kinase activator activity"/>
    <property type="evidence" value="ECO:0007669"/>
    <property type="project" value="TreeGrafter"/>
</dbReference>
<keyword evidence="10 13" id="KW-0479">Metal-binding</keyword>
<dbReference type="PROSITE" id="PS00107">
    <property type="entry name" value="PROTEIN_KINASE_ATP"/>
    <property type="match status" value="2"/>
</dbReference>
<feature type="binding site" evidence="13">
    <location>
        <position position="1137"/>
    </location>
    <ligand>
        <name>Mg(2+)</name>
        <dbReference type="ChEBI" id="CHEBI:18420"/>
        <label>1</label>
        <note>catalytic</note>
    </ligand>
</feature>
<dbReference type="PRINTS" id="PR00378">
    <property type="entry name" value="LIIMPHPHTASE"/>
</dbReference>
<dbReference type="Pfam" id="PF00459">
    <property type="entry name" value="Inositol_P"/>
    <property type="match status" value="1"/>
</dbReference>
<dbReference type="Pfam" id="PF08569">
    <property type="entry name" value="Mo25"/>
    <property type="match status" value="1"/>
</dbReference>
<evidence type="ECO:0000256" key="6">
    <source>
        <dbReference type="ARBA" id="ARBA00013106"/>
    </source>
</evidence>
<evidence type="ECO:0000313" key="17">
    <source>
        <dbReference type="EMBL" id="KAF4379204.1"/>
    </source>
</evidence>
<dbReference type="SUPFAM" id="SSF48371">
    <property type="entry name" value="ARM repeat"/>
    <property type="match status" value="1"/>
</dbReference>
<evidence type="ECO:0000256" key="2">
    <source>
        <dbReference type="ARBA" id="ARBA00001946"/>
    </source>
</evidence>
<dbReference type="GO" id="GO:0004869">
    <property type="term" value="F:cysteine-type endopeptidase inhibitor activity"/>
    <property type="evidence" value="ECO:0007669"/>
    <property type="project" value="UniProtKB-KW"/>
</dbReference>
<protein>
    <recommendedName>
        <fullName evidence="6">inositol-phosphate phosphatase</fullName>
        <ecNumber evidence="6">3.1.3.25</ecNumber>
    </recommendedName>
</protein>
<keyword evidence="9" id="KW-0789">Thiol protease inhibitor</keyword>
<dbReference type="Gene3D" id="1.25.10.10">
    <property type="entry name" value="Leucine-rich Repeat Variant"/>
    <property type="match status" value="1"/>
</dbReference>
<evidence type="ECO:0000256" key="8">
    <source>
        <dbReference type="ARBA" id="ARBA00022690"/>
    </source>
</evidence>
<evidence type="ECO:0000256" key="3">
    <source>
        <dbReference type="ARBA" id="ARBA00005152"/>
    </source>
</evidence>
<evidence type="ECO:0000256" key="9">
    <source>
        <dbReference type="ARBA" id="ARBA00022704"/>
    </source>
</evidence>
<evidence type="ECO:0000256" key="7">
    <source>
        <dbReference type="ARBA" id="ARBA00022671"/>
    </source>
</evidence>
<reference evidence="17 18" key="1">
    <citation type="journal article" date="2020" name="bioRxiv">
        <title>Sequence and annotation of 42 cannabis genomes reveals extensive copy number variation in cannabinoid synthesis and pathogen resistance genes.</title>
        <authorList>
            <person name="Mckernan K.J."/>
            <person name="Helbert Y."/>
            <person name="Kane L.T."/>
            <person name="Ebling H."/>
            <person name="Zhang L."/>
            <person name="Liu B."/>
            <person name="Eaton Z."/>
            <person name="Mclaughlin S."/>
            <person name="Kingan S."/>
            <person name="Baybayan P."/>
            <person name="Concepcion G."/>
            <person name="Jordan M."/>
            <person name="Riva A."/>
            <person name="Barbazuk W."/>
            <person name="Harkins T."/>
        </authorList>
    </citation>
    <scope>NUCLEOTIDE SEQUENCE [LARGE SCALE GENOMIC DNA]</scope>
    <source>
        <strain evidence="18">cv. Jamaican Lion 4</strain>
        <tissue evidence="17">Leaf</tissue>
    </source>
</reference>
<gene>
    <name evidence="17" type="ORF">G4B88_010598</name>
</gene>
<dbReference type="FunFam" id="1.25.10.10:FF:000146">
    <property type="entry name" value="putative MO25-like protein At5g47540"/>
    <property type="match status" value="1"/>
</dbReference>
<evidence type="ECO:0000259" key="16">
    <source>
        <dbReference type="PROSITE" id="PS50011"/>
    </source>
</evidence>
<keyword evidence="14" id="KW-0067">ATP-binding</keyword>
<dbReference type="Gene3D" id="3.40.190.80">
    <property type="match status" value="1"/>
</dbReference>
<keyword evidence="11" id="KW-0378">Hydrolase</keyword>
<dbReference type="InterPro" id="IPR013878">
    <property type="entry name" value="Mo25"/>
</dbReference>
<dbReference type="InterPro" id="IPR016024">
    <property type="entry name" value="ARM-type_fold"/>
</dbReference>